<dbReference type="SUPFAM" id="SSF54001">
    <property type="entry name" value="Cysteine proteinases"/>
    <property type="match status" value="1"/>
</dbReference>
<dbReference type="Pfam" id="PF01471">
    <property type="entry name" value="PG_binding_1"/>
    <property type="match status" value="1"/>
</dbReference>
<dbReference type="InterPro" id="IPR036366">
    <property type="entry name" value="PGBDSf"/>
</dbReference>
<accession>A0A0R1XBD7</accession>
<dbReference type="PATRIC" id="fig|1423782.4.peg.129"/>
<keyword evidence="4" id="KW-0788">Thiol protease</keyword>
<proteinExistence type="inferred from homology"/>
<keyword evidence="7" id="KW-1185">Reference proteome</keyword>
<dbReference type="PANTHER" id="PTHR47359">
    <property type="entry name" value="PEPTIDOGLYCAN DL-ENDOPEPTIDASE CWLO"/>
    <property type="match status" value="1"/>
</dbReference>
<dbReference type="GO" id="GO:0006508">
    <property type="term" value="P:proteolysis"/>
    <property type="evidence" value="ECO:0007669"/>
    <property type="project" value="UniProtKB-KW"/>
</dbReference>
<dbReference type="Gene3D" id="3.90.1720.10">
    <property type="entry name" value="endopeptidase domain like (from Nostoc punctiforme)"/>
    <property type="match status" value="1"/>
</dbReference>
<dbReference type="PANTHER" id="PTHR47359:SF3">
    <property type="entry name" value="NLP_P60 DOMAIN-CONTAINING PROTEIN-RELATED"/>
    <property type="match status" value="1"/>
</dbReference>
<comment type="similarity">
    <text evidence="1">Belongs to the peptidase C40 family.</text>
</comment>
<dbReference type="InterPro" id="IPR051794">
    <property type="entry name" value="PG_Endopeptidase_C40"/>
</dbReference>
<feature type="domain" description="NlpC/P60" evidence="5">
    <location>
        <begin position="281"/>
        <end position="418"/>
    </location>
</feature>
<evidence type="ECO:0000256" key="2">
    <source>
        <dbReference type="ARBA" id="ARBA00022670"/>
    </source>
</evidence>
<dbReference type="InterPro" id="IPR036365">
    <property type="entry name" value="PGBD-like_sf"/>
</dbReference>
<sequence length="419" mass="46724">MATSVMLTIAGVTFNVTPAMVGHRFVVISRYSNDKNNGEGDRSDIWFGNQINLNGNQAWLDNFSQNGTTINVSGWHADDYANAYKHHFILLYDWTKGSEITRKEVTNVTSPDIQKAYGNILGSNQARFSTSFTINPADVHDAFQIISWYSNRADGEGYVEDSQDYIGNSLLNVYQNPGWMYQINYTQIQANPAEVGHNIGPGYEGVKTYLIKSKLGDANIHNQYTYGDGYAIANFQRSHGLPATGWVDLNTWKALGYSADLWYGIDSYISPTLTNPAATRQQRIDAMIDVAYKYMGKPWWAGCSSMPAYGVDCSGLVMQALYAGGINPTSASSTHHGYPGNEWNSQQLFADPHFMNVGWNNRQRGDLVFYYAPGTRTIWHVAILIDPNTVIESWPPCVMVQPIVNGQRNVIAGIRRVFA</sequence>
<dbReference type="Pfam" id="PF00877">
    <property type="entry name" value="NLPC_P60"/>
    <property type="match status" value="1"/>
</dbReference>
<dbReference type="InterPro" id="IPR038765">
    <property type="entry name" value="Papain-like_cys_pep_sf"/>
</dbReference>
<dbReference type="STRING" id="1423782.FD32_GL000130"/>
<dbReference type="SUPFAM" id="SSF47090">
    <property type="entry name" value="PGBD-like"/>
    <property type="match status" value="1"/>
</dbReference>
<dbReference type="EMBL" id="AZGM01000064">
    <property type="protein sequence ID" value="KRM27169.1"/>
    <property type="molecule type" value="Genomic_DNA"/>
</dbReference>
<name>A0A0R1XBD7_9LACO</name>
<dbReference type="GO" id="GO:0008234">
    <property type="term" value="F:cysteine-type peptidase activity"/>
    <property type="evidence" value="ECO:0007669"/>
    <property type="project" value="UniProtKB-KW"/>
</dbReference>
<evidence type="ECO:0000259" key="5">
    <source>
        <dbReference type="PROSITE" id="PS51935"/>
    </source>
</evidence>
<dbReference type="InterPro" id="IPR002477">
    <property type="entry name" value="Peptidoglycan-bd-like"/>
</dbReference>
<gene>
    <name evidence="6" type="ORF">FD32_GL000130</name>
</gene>
<reference evidence="6 7" key="1">
    <citation type="journal article" date="2015" name="Genome Announc.">
        <title>Expanding the biotechnology potential of lactobacilli through comparative genomics of 213 strains and associated genera.</title>
        <authorList>
            <person name="Sun Z."/>
            <person name="Harris H.M."/>
            <person name="McCann A."/>
            <person name="Guo C."/>
            <person name="Argimon S."/>
            <person name="Zhang W."/>
            <person name="Yang X."/>
            <person name="Jeffery I.B."/>
            <person name="Cooney J.C."/>
            <person name="Kagawa T.F."/>
            <person name="Liu W."/>
            <person name="Song Y."/>
            <person name="Salvetti E."/>
            <person name="Wrobel A."/>
            <person name="Rasinkangas P."/>
            <person name="Parkhill J."/>
            <person name="Rea M.C."/>
            <person name="O'Sullivan O."/>
            <person name="Ritari J."/>
            <person name="Douillard F.P."/>
            <person name="Paul Ross R."/>
            <person name="Yang R."/>
            <person name="Briner A.E."/>
            <person name="Felis G.E."/>
            <person name="de Vos W.M."/>
            <person name="Barrangou R."/>
            <person name="Klaenhammer T.R."/>
            <person name="Caufield P.W."/>
            <person name="Cui Y."/>
            <person name="Zhang H."/>
            <person name="O'Toole P.W."/>
        </authorList>
    </citation>
    <scope>NUCLEOTIDE SEQUENCE [LARGE SCALE GENOMIC DNA]</scope>
    <source>
        <strain evidence="6 7">DSM 6035</strain>
    </source>
</reference>
<keyword evidence="2" id="KW-0645">Protease</keyword>
<dbReference type="Gene3D" id="1.10.101.10">
    <property type="entry name" value="PGBD-like superfamily/PGBD"/>
    <property type="match status" value="1"/>
</dbReference>
<comment type="caution">
    <text evidence="6">The sequence shown here is derived from an EMBL/GenBank/DDBJ whole genome shotgun (WGS) entry which is preliminary data.</text>
</comment>
<dbReference type="RefSeq" id="WP_235803761.1">
    <property type="nucleotide sequence ID" value="NZ_AZGM01000064.1"/>
</dbReference>
<evidence type="ECO:0000256" key="4">
    <source>
        <dbReference type="ARBA" id="ARBA00022807"/>
    </source>
</evidence>
<dbReference type="InterPro" id="IPR000064">
    <property type="entry name" value="NLP_P60_dom"/>
</dbReference>
<dbReference type="Proteomes" id="UP000051412">
    <property type="component" value="Unassembled WGS sequence"/>
</dbReference>
<keyword evidence="3" id="KW-0378">Hydrolase</keyword>
<evidence type="ECO:0000313" key="6">
    <source>
        <dbReference type="EMBL" id="KRM27169.1"/>
    </source>
</evidence>
<dbReference type="PROSITE" id="PS51935">
    <property type="entry name" value="NLPC_P60"/>
    <property type="match status" value="1"/>
</dbReference>
<evidence type="ECO:0000256" key="1">
    <source>
        <dbReference type="ARBA" id="ARBA00007074"/>
    </source>
</evidence>
<dbReference type="AlphaFoldDB" id="A0A0R1XBD7"/>
<evidence type="ECO:0000256" key="3">
    <source>
        <dbReference type="ARBA" id="ARBA00022801"/>
    </source>
</evidence>
<protein>
    <submittedName>
        <fullName evidence="6">Kxykxgkxw signal domain protein</fullName>
    </submittedName>
</protein>
<evidence type="ECO:0000313" key="7">
    <source>
        <dbReference type="Proteomes" id="UP000051412"/>
    </source>
</evidence>
<organism evidence="6 7">
    <name type="scientific">Limosilactobacillus panis DSM 6035</name>
    <dbReference type="NCBI Taxonomy" id="1423782"/>
    <lineage>
        <taxon>Bacteria</taxon>
        <taxon>Bacillati</taxon>
        <taxon>Bacillota</taxon>
        <taxon>Bacilli</taxon>
        <taxon>Lactobacillales</taxon>
        <taxon>Lactobacillaceae</taxon>
        <taxon>Limosilactobacillus</taxon>
    </lineage>
</organism>